<evidence type="ECO:0000256" key="2">
    <source>
        <dbReference type="SAM" id="SignalP"/>
    </source>
</evidence>
<dbReference type="InterPro" id="IPR011990">
    <property type="entry name" value="TPR-like_helical_dom_sf"/>
</dbReference>
<evidence type="ECO:0000313" key="4">
    <source>
        <dbReference type="Proteomes" id="UP000199040"/>
    </source>
</evidence>
<reference evidence="3 4" key="1">
    <citation type="submission" date="2016-10" db="EMBL/GenBank/DDBJ databases">
        <authorList>
            <person name="de Groot N.N."/>
        </authorList>
    </citation>
    <scope>NUCLEOTIDE SEQUENCE [LARGE SCALE GENOMIC DNA]</scope>
    <source>
        <strain evidence="3 4">CGMCC 1.6848</strain>
    </source>
</reference>
<dbReference type="InterPro" id="IPR052945">
    <property type="entry name" value="Mitotic_Regulator"/>
</dbReference>
<evidence type="ECO:0000256" key="1">
    <source>
        <dbReference type="SAM" id="MobiDB-lite"/>
    </source>
</evidence>
<feature type="chain" id="PRO_5011635596" evidence="2">
    <location>
        <begin position="27"/>
        <end position="163"/>
    </location>
</feature>
<dbReference type="RefSeq" id="WP_218155361.1">
    <property type="nucleotide sequence ID" value="NZ_FOPY01000003.1"/>
</dbReference>
<gene>
    <name evidence="3" type="ORF">SAMN04487959_103243</name>
</gene>
<dbReference type="AlphaFoldDB" id="A0A1I2ZN39"/>
<accession>A0A1I2ZN39</accession>
<dbReference type="EMBL" id="FOPY01000003">
    <property type="protein sequence ID" value="SFH39247.1"/>
    <property type="molecule type" value="Genomic_DNA"/>
</dbReference>
<dbReference type="STRING" id="442341.SAMN04487959_103243"/>
<proteinExistence type="predicted"/>
<feature type="region of interest" description="Disordered" evidence="1">
    <location>
        <begin position="128"/>
        <end position="163"/>
    </location>
</feature>
<dbReference type="SUPFAM" id="SSF81901">
    <property type="entry name" value="HCP-like"/>
    <property type="match status" value="1"/>
</dbReference>
<dbReference type="PANTHER" id="PTHR43628">
    <property type="entry name" value="ACTIVATOR OF C KINASE PROTEIN 1-RELATED"/>
    <property type="match status" value="1"/>
</dbReference>
<dbReference type="PANTHER" id="PTHR43628:SF1">
    <property type="entry name" value="CHITIN SYNTHASE REGULATORY FACTOR 2-RELATED"/>
    <property type="match status" value="1"/>
</dbReference>
<feature type="signal peptide" evidence="2">
    <location>
        <begin position="1"/>
        <end position="26"/>
    </location>
</feature>
<organism evidence="3 4">
    <name type="scientific">Modicisalibacter xianhensis</name>
    <dbReference type="NCBI Taxonomy" id="442341"/>
    <lineage>
        <taxon>Bacteria</taxon>
        <taxon>Pseudomonadati</taxon>
        <taxon>Pseudomonadota</taxon>
        <taxon>Gammaproteobacteria</taxon>
        <taxon>Oceanospirillales</taxon>
        <taxon>Halomonadaceae</taxon>
        <taxon>Modicisalibacter</taxon>
    </lineage>
</organism>
<name>A0A1I2ZN39_9GAMM</name>
<dbReference type="Proteomes" id="UP000199040">
    <property type="component" value="Unassembled WGS sequence"/>
</dbReference>
<dbReference type="Gene3D" id="1.25.40.10">
    <property type="entry name" value="Tetratricopeptide repeat domain"/>
    <property type="match status" value="1"/>
</dbReference>
<keyword evidence="2" id="KW-0732">Signal</keyword>
<feature type="compositionally biased region" description="Low complexity" evidence="1">
    <location>
        <begin position="145"/>
        <end position="163"/>
    </location>
</feature>
<keyword evidence="4" id="KW-1185">Reference proteome</keyword>
<evidence type="ECO:0000313" key="3">
    <source>
        <dbReference type="EMBL" id="SFH39247.1"/>
    </source>
</evidence>
<dbReference type="InterPro" id="IPR006597">
    <property type="entry name" value="Sel1-like"/>
</dbReference>
<dbReference type="Pfam" id="PF08238">
    <property type="entry name" value="Sel1"/>
    <property type="match status" value="2"/>
</dbReference>
<dbReference type="SMART" id="SM00671">
    <property type="entry name" value="SEL1"/>
    <property type="match status" value="2"/>
</dbReference>
<protein>
    <submittedName>
        <fullName evidence="3">Sel1 repeat-containing protein</fullName>
    </submittedName>
</protein>
<sequence length="163" mass="17787">METVPTSIRRMLLVITALGVSSPLLAQQDELAGAAQTGKYAEAFQQVEEEARQGVPQAQYSLGRMYAFGQGVEKNMVTAVKWYRKAADQGLAEAQYHLGEAYGAGEGVPQDYVQAYQWMARARQNGEEKAKAAMQSYKELMTEDQLQQAQQGGESSAASTSQP</sequence>